<gene>
    <name evidence="9" type="ORF">Q615_SPAC00065G0002</name>
</gene>
<dbReference type="GO" id="GO:0004820">
    <property type="term" value="F:glycine-tRNA ligase activity"/>
    <property type="evidence" value="ECO:0007669"/>
    <property type="project" value="UniProtKB-EC"/>
</dbReference>
<dbReference type="Pfam" id="PF02092">
    <property type="entry name" value="tRNA_synt_2f"/>
    <property type="match status" value="1"/>
</dbReference>
<evidence type="ECO:0000256" key="4">
    <source>
        <dbReference type="ARBA" id="ARBA00022741"/>
    </source>
</evidence>
<evidence type="ECO:0000256" key="7">
    <source>
        <dbReference type="ARBA" id="ARBA00023146"/>
    </source>
</evidence>
<dbReference type="InterPro" id="IPR006194">
    <property type="entry name" value="Gly-tRNA-synth_heterodimer"/>
</dbReference>
<evidence type="ECO:0000256" key="1">
    <source>
        <dbReference type="ARBA" id="ARBA00008226"/>
    </source>
</evidence>
<dbReference type="GO" id="GO:0005829">
    <property type="term" value="C:cytosol"/>
    <property type="evidence" value="ECO:0007669"/>
    <property type="project" value="TreeGrafter"/>
</dbReference>
<name>W1TY94_STRAP</name>
<evidence type="ECO:0000256" key="8">
    <source>
        <dbReference type="ARBA" id="ARBA00047937"/>
    </source>
</evidence>
<keyword evidence="4" id="KW-0547">Nucleotide-binding</keyword>
<evidence type="ECO:0000313" key="9">
    <source>
        <dbReference type="EMBL" id="ETI86582.1"/>
    </source>
</evidence>
<evidence type="ECO:0000256" key="5">
    <source>
        <dbReference type="ARBA" id="ARBA00022840"/>
    </source>
</evidence>
<organism evidence="9 10">
    <name type="scientific">Streptococcus anginosus DORA_7</name>
    <dbReference type="NCBI Taxonomy" id="1403946"/>
    <lineage>
        <taxon>Bacteria</taxon>
        <taxon>Bacillati</taxon>
        <taxon>Bacillota</taxon>
        <taxon>Bacilli</taxon>
        <taxon>Lactobacillales</taxon>
        <taxon>Streptococcaceae</taxon>
        <taxon>Streptococcus</taxon>
        <taxon>Streptococcus anginosus group</taxon>
    </lineage>
</organism>
<evidence type="ECO:0000256" key="2">
    <source>
        <dbReference type="ARBA" id="ARBA00012829"/>
    </source>
</evidence>
<evidence type="ECO:0000313" key="10">
    <source>
        <dbReference type="Proteomes" id="UP000018846"/>
    </source>
</evidence>
<dbReference type="InterPro" id="IPR015944">
    <property type="entry name" value="Gly-tRNA-synth_bsu"/>
</dbReference>
<dbReference type="AlphaFoldDB" id="W1TY94"/>
<keyword evidence="3 9" id="KW-0436">Ligase</keyword>
<keyword evidence="6" id="KW-0648">Protein biosynthesis</keyword>
<dbReference type="PATRIC" id="fig|1403946.3.peg.307"/>
<dbReference type="GO" id="GO:0006426">
    <property type="term" value="P:glycyl-tRNA aminoacylation"/>
    <property type="evidence" value="ECO:0007669"/>
    <property type="project" value="InterPro"/>
</dbReference>
<accession>W1TY94</accession>
<dbReference type="eggNOG" id="COG0751">
    <property type="taxonomic scope" value="Bacteria"/>
</dbReference>
<dbReference type="GO" id="GO:0005524">
    <property type="term" value="F:ATP binding"/>
    <property type="evidence" value="ECO:0007669"/>
    <property type="project" value="UniProtKB-KW"/>
</dbReference>
<dbReference type="EC" id="6.1.1.14" evidence="2"/>
<protein>
    <recommendedName>
        <fullName evidence="2">glycine--tRNA ligase</fullName>
        <ecNumber evidence="2">6.1.1.14</ecNumber>
    </recommendedName>
</protein>
<dbReference type="PANTHER" id="PTHR30075">
    <property type="entry name" value="GLYCYL-TRNA SYNTHETASE"/>
    <property type="match status" value="1"/>
</dbReference>
<dbReference type="PROSITE" id="PS50861">
    <property type="entry name" value="AA_TRNA_LIGASE_II_GLYAB"/>
    <property type="match status" value="1"/>
</dbReference>
<dbReference type="PANTHER" id="PTHR30075:SF2">
    <property type="entry name" value="GLYCINE--TRNA LIGASE, CHLOROPLASTIC_MITOCHONDRIAL 2"/>
    <property type="match status" value="1"/>
</dbReference>
<dbReference type="SUPFAM" id="SSF109604">
    <property type="entry name" value="HD-domain/PDEase-like"/>
    <property type="match status" value="1"/>
</dbReference>
<comment type="similarity">
    <text evidence="1">Belongs to the class-II aminoacyl-tRNA synthetase family.</text>
</comment>
<keyword evidence="7" id="KW-0030">Aminoacyl-tRNA synthetase</keyword>
<keyword evidence="5" id="KW-0067">ATP-binding</keyword>
<evidence type="ECO:0000256" key="3">
    <source>
        <dbReference type="ARBA" id="ARBA00022598"/>
    </source>
</evidence>
<sequence length="107" mass="11709">GSLAEHMERTAKIAALLAEKAHLSTREVKDVTRAASIYKFDLLTGMVGEFDELQGIMGEKYALLAGENTAVARAIREHYLPTASDGEYVPAAFQQAPDAGGRCRQWR</sequence>
<evidence type="ECO:0000256" key="6">
    <source>
        <dbReference type="ARBA" id="ARBA00022917"/>
    </source>
</evidence>
<comment type="caution">
    <text evidence="9">The sequence shown here is derived from an EMBL/GenBank/DDBJ whole genome shotgun (WGS) entry which is preliminary data.</text>
</comment>
<comment type="catalytic activity">
    <reaction evidence="8">
        <text>tRNA(Gly) + glycine + ATP = glycyl-tRNA(Gly) + AMP + diphosphate</text>
        <dbReference type="Rhea" id="RHEA:16013"/>
        <dbReference type="Rhea" id="RHEA-COMP:9664"/>
        <dbReference type="Rhea" id="RHEA-COMP:9683"/>
        <dbReference type="ChEBI" id="CHEBI:30616"/>
        <dbReference type="ChEBI" id="CHEBI:33019"/>
        <dbReference type="ChEBI" id="CHEBI:57305"/>
        <dbReference type="ChEBI" id="CHEBI:78442"/>
        <dbReference type="ChEBI" id="CHEBI:78522"/>
        <dbReference type="ChEBI" id="CHEBI:456215"/>
        <dbReference type="EC" id="6.1.1.14"/>
    </reaction>
</comment>
<feature type="non-terminal residue" evidence="9">
    <location>
        <position position="1"/>
    </location>
</feature>
<proteinExistence type="inferred from homology"/>
<reference evidence="9 10" key="1">
    <citation type="submission" date="2013-12" db="EMBL/GenBank/DDBJ databases">
        <title>A Varibaculum cambriense genome reconstructed from a premature infant gut community with otherwise low bacterial novelty that shifts toward anaerobic metabolism during the third week of life.</title>
        <authorList>
            <person name="Brown C.T."/>
            <person name="Sharon I."/>
            <person name="Thomas B.C."/>
            <person name="Castelle C.J."/>
            <person name="Morowitz M.J."/>
            <person name="Banfield J.F."/>
        </authorList>
    </citation>
    <scope>NUCLEOTIDE SEQUENCE [LARGE SCALE GENOMIC DNA]</scope>
    <source>
        <strain evidence="10">DORA_7</strain>
    </source>
</reference>
<dbReference type="Proteomes" id="UP000018846">
    <property type="component" value="Unassembled WGS sequence"/>
</dbReference>
<dbReference type="EMBL" id="AZMF01000065">
    <property type="protein sequence ID" value="ETI86582.1"/>
    <property type="molecule type" value="Genomic_DNA"/>
</dbReference>